<keyword evidence="1" id="KW-0732">Signal</keyword>
<dbReference type="Pfam" id="PF14135">
    <property type="entry name" value="DUF4302"/>
    <property type="match status" value="1"/>
</dbReference>
<reference evidence="2 3" key="1">
    <citation type="submission" date="2018-04" db="EMBL/GenBank/DDBJ databases">
        <title>Chitinophaga fuyangensis sp. nov., isolated from soil in a chemical factory.</title>
        <authorList>
            <person name="Chen K."/>
        </authorList>
    </citation>
    <scope>NUCLEOTIDE SEQUENCE [LARGE SCALE GENOMIC DNA]</scope>
    <source>
        <strain evidence="2 3">LY-1</strain>
    </source>
</reference>
<proteinExistence type="predicted"/>
<dbReference type="InterPro" id="IPR025396">
    <property type="entry name" value="DUF4302"/>
</dbReference>
<feature type="signal peptide" evidence="1">
    <location>
        <begin position="1"/>
        <end position="19"/>
    </location>
</feature>
<dbReference type="AlphaFoldDB" id="A0A2T7BHS4"/>
<sequence length="439" mass="48178">MKKLIVYIALLAGFMTACKKEETEPATGQRPEERTAAALKKYQDALTGNKDGWIAYLYPDGGGGYSFYMTFSDSNRVNMIADLSFDMAADPMESSYKVRQAISPALFFDTYNYMHVLADPDANQNGGVMGWGLYSDFEFSIDTLTTDSMTMHGNLNDSKMLMVKATAAQAAAFKAGGLKSILMDMVNYTSVNQNLYLVLDGTTKVATSINFATKAVTLTWVDDKGVVNSIATPFATTLTGLTLKEPLVYNGKKITELLWDADKQELYAMVDGQKVTVQVSATPILPLHLLIGISYTDIIIPYATTYPGWGSDFVTRRAAASTSMANGPYGLRMDRLQAMFNVDNSKVTFELDIYQGSNKFIADFNYSYTKTADGVYTFTAAALSGNASLIGNDMAPLTKQRLNVDHFTLDYYVDQGTGQVLGQFKDVENPDFTFTGTLN</sequence>
<dbReference type="Proteomes" id="UP000244450">
    <property type="component" value="Unassembled WGS sequence"/>
</dbReference>
<organism evidence="2 3">
    <name type="scientific">Chitinophaga parva</name>
    <dbReference type="NCBI Taxonomy" id="2169414"/>
    <lineage>
        <taxon>Bacteria</taxon>
        <taxon>Pseudomonadati</taxon>
        <taxon>Bacteroidota</taxon>
        <taxon>Chitinophagia</taxon>
        <taxon>Chitinophagales</taxon>
        <taxon>Chitinophagaceae</taxon>
        <taxon>Chitinophaga</taxon>
    </lineage>
</organism>
<name>A0A2T7BHS4_9BACT</name>
<protein>
    <recommendedName>
        <fullName evidence="4">DUF4302 domain-containing protein</fullName>
    </recommendedName>
</protein>
<dbReference type="EMBL" id="QCYK01000002">
    <property type="protein sequence ID" value="PUZ25830.1"/>
    <property type="molecule type" value="Genomic_DNA"/>
</dbReference>
<gene>
    <name evidence="2" type="ORF">DCC81_16365</name>
</gene>
<comment type="caution">
    <text evidence="2">The sequence shown here is derived from an EMBL/GenBank/DDBJ whole genome shotgun (WGS) entry which is preliminary data.</text>
</comment>
<dbReference type="OrthoDB" id="707849at2"/>
<evidence type="ECO:0000313" key="2">
    <source>
        <dbReference type="EMBL" id="PUZ25830.1"/>
    </source>
</evidence>
<evidence type="ECO:0000313" key="3">
    <source>
        <dbReference type="Proteomes" id="UP000244450"/>
    </source>
</evidence>
<accession>A0A2T7BHS4</accession>
<dbReference type="RefSeq" id="WP_108687669.1">
    <property type="nucleotide sequence ID" value="NZ_QCYK01000002.1"/>
</dbReference>
<dbReference type="PROSITE" id="PS51257">
    <property type="entry name" value="PROKAR_LIPOPROTEIN"/>
    <property type="match status" value="1"/>
</dbReference>
<evidence type="ECO:0008006" key="4">
    <source>
        <dbReference type="Google" id="ProtNLM"/>
    </source>
</evidence>
<keyword evidence="3" id="KW-1185">Reference proteome</keyword>
<feature type="chain" id="PRO_5015507990" description="DUF4302 domain-containing protein" evidence="1">
    <location>
        <begin position="20"/>
        <end position="439"/>
    </location>
</feature>
<evidence type="ECO:0000256" key="1">
    <source>
        <dbReference type="SAM" id="SignalP"/>
    </source>
</evidence>